<proteinExistence type="predicted"/>
<dbReference type="EMBL" id="BKCJ010501358">
    <property type="protein sequence ID" value="GFA85604.1"/>
    <property type="molecule type" value="Genomic_DNA"/>
</dbReference>
<comment type="caution">
    <text evidence="2">The sequence shown here is derived from an EMBL/GenBank/DDBJ whole genome shotgun (WGS) entry which is preliminary data.</text>
</comment>
<accession>A0A699KDD4</accession>
<organism evidence="2">
    <name type="scientific">Tanacetum cinerariifolium</name>
    <name type="common">Dalmatian daisy</name>
    <name type="synonym">Chrysanthemum cinerariifolium</name>
    <dbReference type="NCBI Taxonomy" id="118510"/>
    <lineage>
        <taxon>Eukaryota</taxon>
        <taxon>Viridiplantae</taxon>
        <taxon>Streptophyta</taxon>
        <taxon>Embryophyta</taxon>
        <taxon>Tracheophyta</taxon>
        <taxon>Spermatophyta</taxon>
        <taxon>Magnoliopsida</taxon>
        <taxon>eudicotyledons</taxon>
        <taxon>Gunneridae</taxon>
        <taxon>Pentapetalae</taxon>
        <taxon>asterids</taxon>
        <taxon>campanulids</taxon>
        <taxon>Asterales</taxon>
        <taxon>Asteraceae</taxon>
        <taxon>Asteroideae</taxon>
        <taxon>Anthemideae</taxon>
        <taxon>Anthemidinae</taxon>
        <taxon>Tanacetum</taxon>
    </lineage>
</organism>
<reference evidence="2" key="1">
    <citation type="journal article" date="2019" name="Sci. Rep.">
        <title>Draft genome of Tanacetum cinerariifolium, the natural source of mosquito coil.</title>
        <authorList>
            <person name="Yamashiro T."/>
            <person name="Shiraishi A."/>
            <person name="Satake H."/>
            <person name="Nakayama K."/>
        </authorList>
    </citation>
    <scope>NUCLEOTIDE SEQUENCE</scope>
</reference>
<dbReference type="AlphaFoldDB" id="A0A699KDD4"/>
<feature type="region of interest" description="Disordered" evidence="1">
    <location>
        <begin position="235"/>
        <end position="260"/>
    </location>
</feature>
<evidence type="ECO:0000313" key="2">
    <source>
        <dbReference type="EMBL" id="GFA85604.1"/>
    </source>
</evidence>
<gene>
    <name evidence="2" type="ORF">Tci_657576</name>
</gene>
<protein>
    <submittedName>
        <fullName evidence="2">Uncharacterized protein</fullName>
    </submittedName>
</protein>
<evidence type="ECO:0000256" key="1">
    <source>
        <dbReference type="SAM" id="MobiDB-lite"/>
    </source>
</evidence>
<name>A0A699KDD4_TANCI</name>
<sequence>MLILSRTHGLKRFHNIGLSAKVESSVKEQCLGKEDASKQERNIADIDADAEITLVDKTAEDQRRINDEEMFDTNVLNDEEVVVKDINVASIVTAATTTAVSINDITLAQALMKINTSKPKARDIIMQDPNYELAARLQKRKLRKFTIEEKSRLFVELMDKRKKHFAKLRAKEQRRKPPTKAQKRNQICVYLKNMAGFIHNQLKNKSFDEVQKAFDKTMSWINSFVPMDSKVVKDKAVLKQESGSKREGDKLDQERSKKKK</sequence>